<organism evidence="1 2">
    <name type="scientific">Halobacillus naozhouensis</name>
    <dbReference type="NCBI Taxonomy" id="554880"/>
    <lineage>
        <taxon>Bacteria</taxon>
        <taxon>Bacillati</taxon>
        <taxon>Bacillota</taxon>
        <taxon>Bacilli</taxon>
        <taxon>Bacillales</taxon>
        <taxon>Bacillaceae</taxon>
        <taxon>Halobacillus</taxon>
    </lineage>
</organism>
<evidence type="ECO:0000313" key="1">
    <source>
        <dbReference type="EMBL" id="WFT75452.1"/>
    </source>
</evidence>
<protein>
    <submittedName>
        <fullName evidence="1">Aminoglycoside phosphotransferase family protein</fullName>
    </submittedName>
</protein>
<dbReference type="SUPFAM" id="SSF56112">
    <property type="entry name" value="Protein kinase-like (PK-like)"/>
    <property type="match status" value="1"/>
</dbReference>
<dbReference type="InterPro" id="IPR006748">
    <property type="entry name" value="NH2Glyco/OHUrea_AB-resist_kin"/>
</dbReference>
<accession>A0ABY8IYY5</accession>
<sequence length="315" mass="36048">MELQDKFVENVIFSFRKQGEEWLKALPWLLNYCEKKWDLVMKDPYTLSFNYVAPAVRRDGSEVVVKIGLPGQGFNHELDALQTLNPKGIVQLLDAERERGVFLLEKVKPGTMLATVECEEDVCQIAAMVMKRLVAPAEMEKEFPTTKDREDDLARIYEENPTGFGPFSRKTLRRALNVFANMNTTMPASKLLHGDFHHYNILSDGTGSWIAIDPKGLIGEVEYDLIQFLMNCLPEEGAYEIIANRVKQLSHELNLNVKRLLLWGYAHSVLSSAWTVDVKTGEYNRSFSQCVDIFKHLYEKYFGQSIDDFLGKRAP</sequence>
<dbReference type="EMBL" id="CP121671">
    <property type="protein sequence ID" value="WFT75452.1"/>
    <property type="molecule type" value="Genomic_DNA"/>
</dbReference>
<gene>
    <name evidence="1" type="ORF">P9989_03370</name>
</gene>
<reference evidence="1 2" key="1">
    <citation type="submission" date="2023-04" db="EMBL/GenBank/DDBJ databases">
        <title>Genome sequence of Halobacillus naozhouensis KACC 21980.</title>
        <authorList>
            <person name="Kim S."/>
            <person name="Heo J."/>
            <person name="Kwon S.-W."/>
        </authorList>
    </citation>
    <scope>NUCLEOTIDE SEQUENCE [LARGE SCALE GENOMIC DNA]</scope>
    <source>
        <strain evidence="1 2">KCTC 13234</strain>
    </source>
</reference>
<keyword evidence="2" id="KW-1185">Reference proteome</keyword>
<dbReference type="RefSeq" id="WP_283077418.1">
    <property type="nucleotide sequence ID" value="NZ_CP121671.1"/>
</dbReference>
<dbReference type="InterPro" id="IPR011009">
    <property type="entry name" value="Kinase-like_dom_sf"/>
</dbReference>
<dbReference type="Proteomes" id="UP001221597">
    <property type="component" value="Chromosome"/>
</dbReference>
<name>A0ABY8IYY5_9BACI</name>
<dbReference type="Pfam" id="PF04655">
    <property type="entry name" value="APH_6_hur"/>
    <property type="match status" value="1"/>
</dbReference>
<proteinExistence type="predicted"/>
<evidence type="ECO:0000313" key="2">
    <source>
        <dbReference type="Proteomes" id="UP001221597"/>
    </source>
</evidence>